<dbReference type="InterPro" id="IPR005312">
    <property type="entry name" value="DUF1759"/>
</dbReference>
<name>F4WK01_ACREC</name>
<dbReference type="AlphaFoldDB" id="F4WK01"/>
<dbReference type="Proteomes" id="UP000007755">
    <property type="component" value="Unassembled WGS sequence"/>
</dbReference>
<dbReference type="EMBL" id="GL888190">
    <property type="protein sequence ID" value="EGI65451.1"/>
    <property type="molecule type" value="Genomic_DNA"/>
</dbReference>
<keyword evidence="2" id="KW-1185">Reference proteome</keyword>
<protein>
    <submittedName>
        <fullName evidence="1">Uncharacterized protein</fullName>
    </submittedName>
</protein>
<reference evidence="1" key="1">
    <citation type="submission" date="2011-02" db="EMBL/GenBank/DDBJ databases">
        <title>The genome of the leaf-cutting ant Acromyrmex echinatior suggests key adaptations to social evolution and fungus farming.</title>
        <authorList>
            <person name="Nygaard S."/>
            <person name="Zhang G."/>
        </authorList>
    </citation>
    <scope>NUCLEOTIDE SEQUENCE</scope>
</reference>
<proteinExistence type="predicted"/>
<feature type="non-terminal residue" evidence="1">
    <location>
        <position position="78"/>
    </location>
</feature>
<feature type="non-terminal residue" evidence="1">
    <location>
        <position position="1"/>
    </location>
</feature>
<dbReference type="OrthoDB" id="7554836at2759"/>
<gene>
    <name evidence="1" type="ORF">G5I_06042</name>
</gene>
<accession>F4WK01</accession>
<dbReference type="Pfam" id="PF03564">
    <property type="entry name" value="DUF1759"/>
    <property type="match status" value="1"/>
</dbReference>
<evidence type="ECO:0000313" key="1">
    <source>
        <dbReference type="EMBL" id="EGI65451.1"/>
    </source>
</evidence>
<organism evidence="2">
    <name type="scientific">Acromyrmex echinatior</name>
    <name type="common">Panamanian leafcutter ant</name>
    <name type="synonym">Acromyrmex octospinosus echinatior</name>
    <dbReference type="NCBI Taxonomy" id="103372"/>
    <lineage>
        <taxon>Eukaryota</taxon>
        <taxon>Metazoa</taxon>
        <taxon>Ecdysozoa</taxon>
        <taxon>Arthropoda</taxon>
        <taxon>Hexapoda</taxon>
        <taxon>Insecta</taxon>
        <taxon>Pterygota</taxon>
        <taxon>Neoptera</taxon>
        <taxon>Endopterygota</taxon>
        <taxon>Hymenoptera</taxon>
        <taxon>Apocrita</taxon>
        <taxon>Aculeata</taxon>
        <taxon>Formicoidea</taxon>
        <taxon>Formicidae</taxon>
        <taxon>Myrmicinae</taxon>
        <taxon>Acromyrmex</taxon>
    </lineage>
</organism>
<sequence length="78" mass="9129">ESFRDKFKSMIHEDQSLTNVERMHYLCSCVKGDASNAFDHLAVTNDNFAIAWNILISRYENKRRLTLTIHLQSLFNLP</sequence>
<evidence type="ECO:0000313" key="2">
    <source>
        <dbReference type="Proteomes" id="UP000007755"/>
    </source>
</evidence>
<dbReference type="InParanoid" id="F4WK01"/>